<keyword evidence="2" id="KW-1133">Transmembrane helix</keyword>
<feature type="transmembrane region" description="Helical" evidence="2">
    <location>
        <begin position="204"/>
        <end position="224"/>
    </location>
</feature>
<sequence length="337" mass="37035">MASLTLPAMDNTYGAWLLGSYACLLLQGTIFHQTYRYFKLYPRDATYLKIWVIAVNVIELVMTAMVIHAAYYYMVTHAFDVQVLLEKPVWSVSWLATPATLSALIVEMFFARRLWLVGPQFKPVVMLAVLLNLGFFACFLAQSVLLYVSEDPAASVQYSYLASVAAGLVGISDIMVTASLIHVLHTMRTGIRQTNSKLDLLIKYAVSTGLLICVFNVLNVGFSVAYPHNWIYVGISIAMTKLYATTFLVSLNARHSLMSSDVLRLEQSMLFVSDTTQPKRTTGLVFAGPSTLTSAPTSASGNGDEGPIIELKPMQISGSDSETDVKRPWGRGGDDSV</sequence>
<reference evidence="4" key="1">
    <citation type="journal article" date="2018" name="Genome Biol. Evol.">
        <title>Genomics and development of Lentinus tigrinus, a white-rot wood-decaying mushroom with dimorphic fruiting bodies.</title>
        <authorList>
            <person name="Wu B."/>
            <person name="Xu Z."/>
            <person name="Knudson A."/>
            <person name="Carlson A."/>
            <person name="Chen N."/>
            <person name="Kovaka S."/>
            <person name="LaButti K."/>
            <person name="Lipzen A."/>
            <person name="Pennachio C."/>
            <person name="Riley R."/>
            <person name="Schakwitz W."/>
            <person name="Umezawa K."/>
            <person name="Ohm R.A."/>
            <person name="Grigoriev I.V."/>
            <person name="Nagy L.G."/>
            <person name="Gibbons J."/>
            <person name="Hibbett D."/>
        </authorList>
    </citation>
    <scope>NUCLEOTIDE SEQUENCE [LARGE SCALE GENOMIC DNA]</scope>
    <source>
        <strain evidence="4">ALCF2SS1-6</strain>
    </source>
</reference>
<dbReference type="OrthoDB" id="2535105at2759"/>
<evidence type="ECO:0000256" key="1">
    <source>
        <dbReference type="SAM" id="MobiDB-lite"/>
    </source>
</evidence>
<gene>
    <name evidence="4" type="ORF">L227DRAFT_91911</name>
</gene>
<feature type="region of interest" description="Disordered" evidence="1">
    <location>
        <begin position="292"/>
        <end position="337"/>
    </location>
</feature>
<feature type="transmembrane region" description="Helical" evidence="2">
    <location>
        <begin position="13"/>
        <end position="31"/>
    </location>
</feature>
<feature type="compositionally biased region" description="Basic and acidic residues" evidence="1">
    <location>
        <begin position="323"/>
        <end position="337"/>
    </location>
</feature>
<feature type="transmembrane region" description="Helical" evidence="2">
    <location>
        <begin position="160"/>
        <end position="184"/>
    </location>
</feature>
<feature type="domain" description="DUF6534" evidence="3">
    <location>
        <begin position="171"/>
        <end position="256"/>
    </location>
</feature>
<feature type="transmembrane region" description="Helical" evidence="2">
    <location>
        <begin position="51"/>
        <end position="74"/>
    </location>
</feature>
<organism evidence="4 5">
    <name type="scientific">Lentinus tigrinus ALCF2SS1-6</name>
    <dbReference type="NCBI Taxonomy" id="1328759"/>
    <lineage>
        <taxon>Eukaryota</taxon>
        <taxon>Fungi</taxon>
        <taxon>Dikarya</taxon>
        <taxon>Basidiomycota</taxon>
        <taxon>Agaricomycotina</taxon>
        <taxon>Agaricomycetes</taxon>
        <taxon>Polyporales</taxon>
        <taxon>Polyporaceae</taxon>
        <taxon>Lentinus</taxon>
    </lineage>
</organism>
<dbReference type="Pfam" id="PF20152">
    <property type="entry name" value="DUF6534"/>
    <property type="match status" value="1"/>
</dbReference>
<evidence type="ECO:0000259" key="3">
    <source>
        <dbReference type="Pfam" id="PF20152"/>
    </source>
</evidence>
<evidence type="ECO:0000313" key="4">
    <source>
        <dbReference type="EMBL" id="RPD60592.1"/>
    </source>
</evidence>
<feature type="transmembrane region" description="Helical" evidence="2">
    <location>
        <begin position="230"/>
        <end position="251"/>
    </location>
</feature>
<dbReference type="Proteomes" id="UP000313359">
    <property type="component" value="Unassembled WGS sequence"/>
</dbReference>
<dbReference type="PANTHER" id="PTHR40465:SF1">
    <property type="entry name" value="DUF6534 DOMAIN-CONTAINING PROTEIN"/>
    <property type="match status" value="1"/>
</dbReference>
<dbReference type="PANTHER" id="PTHR40465">
    <property type="entry name" value="CHROMOSOME 1, WHOLE GENOME SHOTGUN SEQUENCE"/>
    <property type="match status" value="1"/>
</dbReference>
<proteinExistence type="predicted"/>
<dbReference type="EMBL" id="ML122265">
    <property type="protein sequence ID" value="RPD60592.1"/>
    <property type="molecule type" value="Genomic_DNA"/>
</dbReference>
<feature type="transmembrane region" description="Helical" evidence="2">
    <location>
        <begin position="124"/>
        <end position="148"/>
    </location>
</feature>
<feature type="compositionally biased region" description="Low complexity" evidence="1">
    <location>
        <begin position="292"/>
        <end position="301"/>
    </location>
</feature>
<dbReference type="AlphaFoldDB" id="A0A5C2S9V4"/>
<accession>A0A5C2S9V4</accession>
<evidence type="ECO:0000256" key="2">
    <source>
        <dbReference type="SAM" id="Phobius"/>
    </source>
</evidence>
<keyword evidence="2" id="KW-0812">Transmembrane</keyword>
<dbReference type="InterPro" id="IPR045339">
    <property type="entry name" value="DUF6534"/>
</dbReference>
<name>A0A5C2S9V4_9APHY</name>
<evidence type="ECO:0000313" key="5">
    <source>
        <dbReference type="Proteomes" id="UP000313359"/>
    </source>
</evidence>
<protein>
    <recommendedName>
        <fullName evidence="3">DUF6534 domain-containing protein</fullName>
    </recommendedName>
</protein>
<keyword evidence="5" id="KW-1185">Reference proteome</keyword>
<keyword evidence="2" id="KW-0472">Membrane</keyword>
<feature type="transmembrane region" description="Helical" evidence="2">
    <location>
        <begin position="94"/>
        <end position="112"/>
    </location>
</feature>